<evidence type="ECO:0008006" key="4">
    <source>
        <dbReference type="Google" id="ProtNLM"/>
    </source>
</evidence>
<dbReference type="KEGG" id="dwu:DVJ83_06540"/>
<protein>
    <recommendedName>
        <fullName evidence="4">Lipoprotein</fullName>
    </recommendedName>
</protein>
<dbReference type="PROSITE" id="PS51257">
    <property type="entry name" value="PROKAR_LIPOPROTEIN"/>
    <property type="match status" value="1"/>
</dbReference>
<dbReference type="STRING" id="1288484.GCA_000348665_00046"/>
<keyword evidence="1" id="KW-0732">Signal</keyword>
<proteinExistence type="predicted"/>
<dbReference type="Proteomes" id="UP000253744">
    <property type="component" value="Chromosome"/>
</dbReference>
<evidence type="ECO:0000313" key="3">
    <source>
        <dbReference type="Proteomes" id="UP000253744"/>
    </source>
</evidence>
<dbReference type="EMBL" id="CP031158">
    <property type="protein sequence ID" value="AXG98879.1"/>
    <property type="molecule type" value="Genomic_DNA"/>
</dbReference>
<dbReference type="AlphaFoldDB" id="A0A345IGQ7"/>
<feature type="signal peptide" evidence="1">
    <location>
        <begin position="1"/>
        <end position="19"/>
    </location>
</feature>
<sequence length="213" mass="22858">MKRMTSLLLLAGLALSACGSAPPQISGNGRVSIGVDADDAASRVDVTRSYTPETTDDKGNVTPAQETWTVGEVGPATFTFMSRPGSDAAYITGYRIVRYDYNGRIIDASEPVEKSDLYVPSGYDCPERASLPNYQSCPQFNTDGSMKSDTVPANGLPVQMAINLASALVSEVQSTRRNAYSTVDLEFFGYSANNRPVTVTVKDVVSRAYKLGD</sequence>
<dbReference type="RefSeq" id="WP_114671816.1">
    <property type="nucleotide sequence ID" value="NZ_CP031158.1"/>
</dbReference>
<gene>
    <name evidence="2" type="ORF">DVJ83_06540</name>
</gene>
<reference evidence="2 3" key="1">
    <citation type="submission" date="2018-07" db="EMBL/GenBank/DDBJ databases">
        <title>Complete Genome and Methylome Analysis of Deinococcus wulumuqiensis NEB 479.</title>
        <authorList>
            <person name="Fomenkov A."/>
            <person name="Luyten Y."/>
            <person name="Vincze T."/>
            <person name="Anton B.P."/>
            <person name="Clark T."/>
            <person name="Roberts R.J."/>
            <person name="Morgan R.D."/>
        </authorList>
    </citation>
    <scope>NUCLEOTIDE SEQUENCE [LARGE SCALE GENOMIC DNA]</scope>
    <source>
        <strain evidence="2 3">NEB 479</strain>
    </source>
</reference>
<name>A0A345IGQ7_9DEIO</name>
<evidence type="ECO:0000313" key="2">
    <source>
        <dbReference type="EMBL" id="AXG98879.1"/>
    </source>
</evidence>
<evidence type="ECO:0000256" key="1">
    <source>
        <dbReference type="SAM" id="SignalP"/>
    </source>
</evidence>
<feature type="chain" id="PRO_5016740289" description="Lipoprotein" evidence="1">
    <location>
        <begin position="20"/>
        <end position="213"/>
    </location>
</feature>
<accession>A0A345IGQ7</accession>
<organism evidence="2 3">
    <name type="scientific">Deinococcus wulumuqiensis</name>
    <dbReference type="NCBI Taxonomy" id="980427"/>
    <lineage>
        <taxon>Bacteria</taxon>
        <taxon>Thermotogati</taxon>
        <taxon>Deinococcota</taxon>
        <taxon>Deinococci</taxon>
        <taxon>Deinococcales</taxon>
        <taxon>Deinococcaceae</taxon>
        <taxon>Deinococcus</taxon>
    </lineage>
</organism>